<dbReference type="Pfam" id="PF03683">
    <property type="entry name" value="UPF0175"/>
    <property type="match status" value="1"/>
</dbReference>
<dbReference type="RefSeq" id="WP_215610663.1">
    <property type="nucleotide sequence ID" value="NZ_JADOES010000051.1"/>
</dbReference>
<reference evidence="2" key="2">
    <citation type="journal article" date="2021" name="Mar. Drugs">
        <title>Genome Reduction and Secondary Metabolism of the Marine Sponge-Associated Cyanobacterium Leptothoe.</title>
        <authorList>
            <person name="Konstantinou D."/>
            <person name="Popin R.V."/>
            <person name="Fewer D.P."/>
            <person name="Sivonen K."/>
            <person name="Gkelis S."/>
        </authorList>
    </citation>
    <scope>NUCLEOTIDE SEQUENCE</scope>
    <source>
        <strain evidence="2">TAU-MAC 1115</strain>
    </source>
</reference>
<dbReference type="PANTHER" id="PTHR37525:SF1">
    <property type="entry name" value="UPF0175 PROTEIN SSL1255"/>
    <property type="match status" value="1"/>
</dbReference>
<evidence type="ECO:0000313" key="2">
    <source>
        <dbReference type="EMBL" id="MBT9317600.1"/>
    </source>
</evidence>
<protein>
    <submittedName>
        <fullName evidence="2">UPF0175 family protein</fullName>
    </submittedName>
</protein>
<name>A0A947DIG5_9CYAN</name>
<reference evidence="2" key="1">
    <citation type="submission" date="2020-11" db="EMBL/GenBank/DDBJ databases">
        <authorList>
            <person name="Konstantinou D."/>
            <person name="Gkelis S."/>
            <person name="Popin R."/>
            <person name="Fewer D."/>
            <person name="Sivonen K."/>
        </authorList>
    </citation>
    <scope>NUCLEOTIDE SEQUENCE</scope>
    <source>
        <strain evidence="2">TAU-MAC 1115</strain>
    </source>
</reference>
<accession>A0A947DIG5</accession>
<comment type="similarity">
    <text evidence="1">Belongs to the UPF0175 family.</text>
</comment>
<gene>
    <name evidence="2" type="ORF">IXB50_19440</name>
</gene>
<dbReference type="AlphaFoldDB" id="A0A947DIG5"/>
<proteinExistence type="inferred from homology"/>
<dbReference type="EMBL" id="JADOES010000051">
    <property type="protein sequence ID" value="MBT9317600.1"/>
    <property type="molecule type" value="Genomic_DNA"/>
</dbReference>
<dbReference type="InterPro" id="IPR005368">
    <property type="entry name" value="UPF0175"/>
</dbReference>
<keyword evidence="3" id="KW-1185">Reference proteome</keyword>
<sequence>MIKIQLSLPESVFSVTRSKPEQFVQELRLAAAVKWYEIGMASQSKASEIAGISRQDFLAALDRFEVSPFQITADELEAEIIDQPMK</sequence>
<dbReference type="InterPro" id="IPR052264">
    <property type="entry name" value="UPF0175_domain"/>
</dbReference>
<dbReference type="PANTHER" id="PTHR37525">
    <property type="entry name" value="UPF0175 PROTEIN SSL1255"/>
    <property type="match status" value="1"/>
</dbReference>
<comment type="caution">
    <text evidence="2">The sequence shown here is derived from an EMBL/GenBank/DDBJ whole genome shotgun (WGS) entry which is preliminary data.</text>
</comment>
<evidence type="ECO:0000256" key="1">
    <source>
        <dbReference type="ARBA" id="ARBA00005651"/>
    </source>
</evidence>
<evidence type="ECO:0000313" key="3">
    <source>
        <dbReference type="Proteomes" id="UP000717364"/>
    </source>
</evidence>
<organism evidence="2 3">
    <name type="scientific">Leptothoe spongobia TAU-MAC 1115</name>
    <dbReference type="NCBI Taxonomy" id="1967444"/>
    <lineage>
        <taxon>Bacteria</taxon>
        <taxon>Bacillati</taxon>
        <taxon>Cyanobacteriota</taxon>
        <taxon>Cyanophyceae</taxon>
        <taxon>Nodosilineales</taxon>
        <taxon>Cymatolegaceae</taxon>
        <taxon>Leptothoe</taxon>
        <taxon>Leptothoe spongobia</taxon>
    </lineage>
</organism>
<dbReference type="Proteomes" id="UP000717364">
    <property type="component" value="Unassembled WGS sequence"/>
</dbReference>